<gene>
    <name evidence="5" type="ORF">FC43_GL000550</name>
</gene>
<accession>A0A0R1UEF2</accession>
<keyword evidence="1" id="KW-0805">Transcription regulation</keyword>
<dbReference type="PANTHER" id="PTHR43280">
    <property type="entry name" value="ARAC-FAMILY TRANSCRIPTIONAL REGULATOR"/>
    <property type="match status" value="1"/>
</dbReference>
<dbReference type="RefSeq" id="WP_056955433.1">
    <property type="nucleotide sequence ID" value="NZ_AZFK01000083.1"/>
</dbReference>
<dbReference type="Pfam" id="PF12833">
    <property type="entry name" value="HTH_18"/>
    <property type="match status" value="1"/>
</dbReference>
<keyword evidence="2" id="KW-0238">DNA-binding</keyword>
<dbReference type="InterPro" id="IPR009057">
    <property type="entry name" value="Homeodomain-like_sf"/>
</dbReference>
<dbReference type="PROSITE" id="PS01124">
    <property type="entry name" value="HTH_ARAC_FAMILY_2"/>
    <property type="match status" value="1"/>
</dbReference>
<keyword evidence="3" id="KW-0804">Transcription</keyword>
<dbReference type="PATRIC" id="fig|1423760.3.peg.571"/>
<dbReference type="GO" id="GO:0043565">
    <property type="term" value="F:sequence-specific DNA binding"/>
    <property type="evidence" value="ECO:0007669"/>
    <property type="project" value="InterPro"/>
</dbReference>
<evidence type="ECO:0000256" key="3">
    <source>
        <dbReference type="ARBA" id="ARBA00023163"/>
    </source>
</evidence>
<comment type="caution">
    <text evidence="5">The sequence shown here is derived from an EMBL/GenBank/DDBJ whole genome shotgun (WGS) entry which is preliminary data.</text>
</comment>
<dbReference type="Gene3D" id="1.10.10.60">
    <property type="entry name" value="Homeodomain-like"/>
    <property type="match status" value="2"/>
</dbReference>
<evidence type="ECO:0000313" key="5">
    <source>
        <dbReference type="EMBL" id="KRL87995.1"/>
    </source>
</evidence>
<protein>
    <recommendedName>
        <fullName evidence="4">HTH araC/xylS-type domain-containing protein</fullName>
    </recommendedName>
</protein>
<dbReference type="PANTHER" id="PTHR43280:SF2">
    <property type="entry name" value="HTH-TYPE TRANSCRIPTIONAL REGULATOR EXSA"/>
    <property type="match status" value="1"/>
</dbReference>
<evidence type="ECO:0000313" key="6">
    <source>
        <dbReference type="Proteomes" id="UP000050816"/>
    </source>
</evidence>
<dbReference type="EMBL" id="AZFK01000083">
    <property type="protein sequence ID" value="KRL87995.1"/>
    <property type="molecule type" value="Genomic_DNA"/>
</dbReference>
<name>A0A0R1UEF2_9LACO</name>
<organism evidence="5 6">
    <name type="scientific">Limosilactobacillus ingluviei DSM 15946</name>
    <dbReference type="NCBI Taxonomy" id="1423760"/>
    <lineage>
        <taxon>Bacteria</taxon>
        <taxon>Bacillati</taxon>
        <taxon>Bacillota</taxon>
        <taxon>Bacilli</taxon>
        <taxon>Lactobacillales</taxon>
        <taxon>Lactobacillaceae</taxon>
        <taxon>Limosilactobacillus</taxon>
    </lineage>
</organism>
<dbReference type="SMART" id="SM00342">
    <property type="entry name" value="HTH_ARAC"/>
    <property type="match status" value="1"/>
</dbReference>
<feature type="domain" description="HTH araC/xylS-type" evidence="4">
    <location>
        <begin position="276"/>
        <end position="374"/>
    </location>
</feature>
<dbReference type="InterPro" id="IPR018060">
    <property type="entry name" value="HTH_AraC"/>
</dbReference>
<dbReference type="SUPFAM" id="SSF46689">
    <property type="entry name" value="Homeodomain-like"/>
    <property type="match status" value="2"/>
</dbReference>
<dbReference type="AlphaFoldDB" id="A0A0R1UEF2"/>
<evidence type="ECO:0000259" key="4">
    <source>
        <dbReference type="PROSITE" id="PS01124"/>
    </source>
</evidence>
<evidence type="ECO:0000256" key="1">
    <source>
        <dbReference type="ARBA" id="ARBA00023015"/>
    </source>
</evidence>
<sequence>MSRIENFLKALNLPAGIWRQAAGESTLKFKQGGLSTATMQAIITAQPTKPVGFLRHSSSLYSCVIQHQDQIILLGPTIITDVSQLIGQRGQVLFLPRFLNTASLTTEQFCYQVLTLLELAATPLPLATIKAAFQAASFANTFGAKFTNLQFTADANHVNYYYERAVKKAIAQGDIAALPTIFKNNLNSGRVGVLAENDELRSVKNWAIISVSVNLRAFFTVGMDYEMAYSLNDQYVRDIERLQSQHEVLAAIERIDVDMATRCKTLLSAKMTAPISKVFWRLMKDPTTAVTITDLARAVDLSTQYLGTSFKKQVGVSINQFRQLCRINYAIEDLLDSDLAIGEIAAKYDFADQAHFSRVFHQWTGVSPKAAQQDRRTITDWNLYDYLFQPGKN</sequence>
<evidence type="ECO:0000256" key="2">
    <source>
        <dbReference type="ARBA" id="ARBA00023125"/>
    </source>
</evidence>
<proteinExistence type="predicted"/>
<dbReference type="GO" id="GO:0003700">
    <property type="term" value="F:DNA-binding transcription factor activity"/>
    <property type="evidence" value="ECO:0007669"/>
    <property type="project" value="InterPro"/>
</dbReference>
<dbReference type="Proteomes" id="UP000050816">
    <property type="component" value="Unassembled WGS sequence"/>
</dbReference>
<reference evidence="5 6" key="1">
    <citation type="journal article" date="2015" name="Genome Announc.">
        <title>Expanding the biotechnology potential of lactobacilli through comparative genomics of 213 strains and associated genera.</title>
        <authorList>
            <person name="Sun Z."/>
            <person name="Harris H.M."/>
            <person name="McCann A."/>
            <person name="Guo C."/>
            <person name="Argimon S."/>
            <person name="Zhang W."/>
            <person name="Yang X."/>
            <person name="Jeffery I.B."/>
            <person name="Cooney J.C."/>
            <person name="Kagawa T.F."/>
            <person name="Liu W."/>
            <person name="Song Y."/>
            <person name="Salvetti E."/>
            <person name="Wrobel A."/>
            <person name="Rasinkangas P."/>
            <person name="Parkhill J."/>
            <person name="Rea M.C."/>
            <person name="O'Sullivan O."/>
            <person name="Ritari J."/>
            <person name="Douillard F.P."/>
            <person name="Paul Ross R."/>
            <person name="Yang R."/>
            <person name="Briner A.E."/>
            <person name="Felis G.E."/>
            <person name="de Vos W.M."/>
            <person name="Barrangou R."/>
            <person name="Klaenhammer T.R."/>
            <person name="Caufield P.W."/>
            <person name="Cui Y."/>
            <person name="Zhang H."/>
            <person name="O'Toole P.W."/>
        </authorList>
    </citation>
    <scope>NUCLEOTIDE SEQUENCE [LARGE SCALE GENOMIC DNA]</scope>
    <source>
        <strain evidence="5 6">DSM 15946</strain>
    </source>
</reference>